<organism evidence="2 3">
    <name type="scientific">Aspergillus sclerotialis</name>
    <dbReference type="NCBI Taxonomy" id="2070753"/>
    <lineage>
        <taxon>Eukaryota</taxon>
        <taxon>Fungi</taxon>
        <taxon>Dikarya</taxon>
        <taxon>Ascomycota</taxon>
        <taxon>Pezizomycotina</taxon>
        <taxon>Eurotiomycetes</taxon>
        <taxon>Eurotiomycetidae</taxon>
        <taxon>Eurotiales</taxon>
        <taxon>Aspergillaceae</taxon>
        <taxon>Aspergillus</taxon>
        <taxon>Aspergillus subgen. Polypaecilum</taxon>
    </lineage>
</organism>
<reference evidence="3" key="1">
    <citation type="submission" date="2017-02" db="EMBL/GenBank/DDBJ databases">
        <authorList>
            <person name="Tafer H."/>
            <person name="Lopandic K."/>
        </authorList>
    </citation>
    <scope>NUCLEOTIDE SEQUENCE [LARGE SCALE GENOMIC DNA]</scope>
    <source>
        <strain evidence="3">CBS 366.77</strain>
    </source>
</reference>
<name>A0A3A2YZV4_9EURO</name>
<evidence type="ECO:0000256" key="1">
    <source>
        <dbReference type="SAM" id="SignalP"/>
    </source>
</evidence>
<accession>A0A3A2YZV4</accession>
<comment type="caution">
    <text evidence="2">The sequence shown here is derived from an EMBL/GenBank/DDBJ whole genome shotgun (WGS) entry which is preliminary data.</text>
</comment>
<dbReference type="EMBL" id="MVGC01005162">
    <property type="protein sequence ID" value="RJE16432.1"/>
    <property type="molecule type" value="Genomic_DNA"/>
</dbReference>
<dbReference type="Proteomes" id="UP000266188">
    <property type="component" value="Unassembled WGS sequence"/>
</dbReference>
<keyword evidence="3" id="KW-1185">Reference proteome</keyword>
<proteinExistence type="predicted"/>
<dbReference type="AlphaFoldDB" id="A0A3A2YZV4"/>
<evidence type="ECO:0000313" key="2">
    <source>
        <dbReference type="EMBL" id="RJE16432.1"/>
    </source>
</evidence>
<protein>
    <submittedName>
        <fullName evidence="2">Uncharacterized protein</fullName>
    </submittedName>
</protein>
<feature type="non-terminal residue" evidence="2">
    <location>
        <position position="59"/>
    </location>
</feature>
<evidence type="ECO:0000313" key="3">
    <source>
        <dbReference type="Proteomes" id="UP000266188"/>
    </source>
</evidence>
<sequence>MILMFIALLILDSKAGLPAVRDYMWLPLDKYAYSRISTAAFDKVMDLSSDFHDSKDPDS</sequence>
<dbReference type="OrthoDB" id="6500128at2759"/>
<feature type="chain" id="PRO_5017303336" evidence="1">
    <location>
        <begin position="16"/>
        <end position="59"/>
    </location>
</feature>
<dbReference type="STRING" id="2070753.A0A3A2YZV4"/>
<feature type="signal peptide" evidence="1">
    <location>
        <begin position="1"/>
        <end position="15"/>
    </location>
</feature>
<keyword evidence="1" id="KW-0732">Signal</keyword>
<gene>
    <name evidence="2" type="ORF">PHISCL_11231</name>
</gene>